<feature type="non-terminal residue" evidence="1">
    <location>
        <position position="126"/>
    </location>
</feature>
<protein>
    <recommendedName>
        <fullName evidence="3">RNase H type-1 domain-containing protein</fullName>
    </recommendedName>
</protein>
<evidence type="ECO:0000313" key="1">
    <source>
        <dbReference type="EMBL" id="KAB2089708.1"/>
    </source>
</evidence>
<dbReference type="OrthoDB" id="1002528at2759"/>
<organism evidence="1 2">
    <name type="scientific">Gossypium barbadense</name>
    <name type="common">Sea Island cotton</name>
    <name type="synonym">Hibiscus barbadensis</name>
    <dbReference type="NCBI Taxonomy" id="3634"/>
    <lineage>
        <taxon>Eukaryota</taxon>
        <taxon>Viridiplantae</taxon>
        <taxon>Streptophyta</taxon>
        <taxon>Embryophyta</taxon>
        <taxon>Tracheophyta</taxon>
        <taxon>Spermatophyta</taxon>
        <taxon>Magnoliopsida</taxon>
        <taxon>eudicotyledons</taxon>
        <taxon>Gunneridae</taxon>
        <taxon>Pentapetalae</taxon>
        <taxon>rosids</taxon>
        <taxon>malvids</taxon>
        <taxon>Malvales</taxon>
        <taxon>Malvaceae</taxon>
        <taxon>Malvoideae</taxon>
        <taxon>Gossypium</taxon>
    </lineage>
</organism>
<accession>A0A5J5WAM8</accession>
<dbReference type="AlphaFoldDB" id="A0A5J5WAM8"/>
<name>A0A5J5WAM8_GOSBA</name>
<sequence>GLLVLDAPGAVLVVLRTARWCPPPSPLVKANFNTTYIEGSHSYCSEVVVRDAQGQVLVSWNRIHGQVSSAFAAEALALLSVDSLHVIRKLNNVQVDRSEIRALITKGRLQLHTFSAVATVCQCFQE</sequence>
<evidence type="ECO:0008006" key="3">
    <source>
        <dbReference type="Google" id="ProtNLM"/>
    </source>
</evidence>
<dbReference type="EMBL" id="CM018204">
    <property type="protein sequence ID" value="KAB2089708.1"/>
    <property type="molecule type" value="Genomic_DNA"/>
</dbReference>
<keyword evidence="2" id="KW-1185">Reference proteome</keyword>
<proteinExistence type="predicted"/>
<evidence type="ECO:0000313" key="2">
    <source>
        <dbReference type="Proteomes" id="UP000327439"/>
    </source>
</evidence>
<dbReference type="Proteomes" id="UP000327439">
    <property type="component" value="Chromosome A03"/>
</dbReference>
<gene>
    <name evidence="1" type="ORF">ES319_A03G079900v1</name>
</gene>
<reference evidence="2" key="1">
    <citation type="journal article" date="2020" name="Nat. Genet.">
        <title>Genomic diversifications of five Gossypium allopolyploid species and their impact on cotton improvement.</title>
        <authorList>
            <person name="Chen Z.J."/>
            <person name="Sreedasyam A."/>
            <person name="Ando A."/>
            <person name="Song Q."/>
            <person name="De Santiago L.M."/>
            <person name="Hulse-Kemp A.M."/>
            <person name="Ding M."/>
            <person name="Ye W."/>
            <person name="Kirkbride R.C."/>
            <person name="Jenkins J."/>
            <person name="Plott C."/>
            <person name="Lovell J."/>
            <person name="Lin Y.M."/>
            <person name="Vaughn R."/>
            <person name="Liu B."/>
            <person name="Simpson S."/>
            <person name="Scheffler B.E."/>
            <person name="Wen L."/>
            <person name="Saski C.A."/>
            <person name="Grover C.E."/>
            <person name="Hu G."/>
            <person name="Conover J.L."/>
            <person name="Carlson J.W."/>
            <person name="Shu S."/>
            <person name="Boston L.B."/>
            <person name="Williams M."/>
            <person name="Peterson D.G."/>
            <person name="McGee K."/>
            <person name="Jones D.C."/>
            <person name="Wendel J.F."/>
            <person name="Stelly D.M."/>
            <person name="Grimwood J."/>
            <person name="Schmutz J."/>
        </authorList>
    </citation>
    <scope>NUCLEOTIDE SEQUENCE [LARGE SCALE GENOMIC DNA]</scope>
    <source>
        <strain evidence="2">cv. 3-79</strain>
    </source>
</reference>